<comment type="subcellular location">
    <subcellularLocation>
        <location evidence="1">Membrane</location>
        <topology evidence="1">Single-pass membrane protein</topology>
    </subcellularLocation>
</comment>
<keyword evidence="10" id="KW-0472">Membrane</keyword>
<dbReference type="Gene3D" id="1.10.510.10">
    <property type="entry name" value="Transferase(Phosphotransferase) domain 1"/>
    <property type="match status" value="1"/>
</dbReference>
<proteinExistence type="predicted"/>
<dbReference type="EC" id="2.7.11.1" evidence="2"/>
<evidence type="ECO:0000256" key="2">
    <source>
        <dbReference type="ARBA" id="ARBA00012513"/>
    </source>
</evidence>
<evidence type="ECO:0000256" key="1">
    <source>
        <dbReference type="ARBA" id="ARBA00004167"/>
    </source>
</evidence>
<evidence type="ECO:0000256" key="12">
    <source>
        <dbReference type="ARBA" id="ARBA00048679"/>
    </source>
</evidence>
<dbReference type="Proteomes" id="UP000436088">
    <property type="component" value="Unassembled WGS sequence"/>
</dbReference>
<protein>
    <recommendedName>
        <fullName evidence="2">non-specific serine/threonine protein kinase</fullName>
        <ecNumber evidence="2">2.7.11.1</ecNumber>
    </recommendedName>
</protein>
<dbReference type="PANTHER" id="PTHR47984">
    <property type="entry name" value="OS01G0323000 PROTEIN"/>
    <property type="match status" value="1"/>
</dbReference>
<evidence type="ECO:0000256" key="3">
    <source>
        <dbReference type="ARBA" id="ARBA00022553"/>
    </source>
</evidence>
<evidence type="ECO:0000256" key="7">
    <source>
        <dbReference type="ARBA" id="ARBA00022777"/>
    </source>
</evidence>
<keyword evidence="5" id="KW-0812">Transmembrane</keyword>
<keyword evidence="6" id="KW-0547">Nucleotide-binding</keyword>
<evidence type="ECO:0000256" key="4">
    <source>
        <dbReference type="ARBA" id="ARBA00022679"/>
    </source>
</evidence>
<name>A0A6A2ZZ20_HIBSY</name>
<feature type="region of interest" description="Disordered" evidence="13">
    <location>
        <begin position="68"/>
        <end position="112"/>
    </location>
</feature>
<feature type="compositionally biased region" description="Polar residues" evidence="13">
    <location>
        <begin position="68"/>
        <end position="78"/>
    </location>
</feature>
<keyword evidence="3" id="KW-0597">Phosphoprotein</keyword>
<evidence type="ECO:0000256" key="11">
    <source>
        <dbReference type="ARBA" id="ARBA00047899"/>
    </source>
</evidence>
<sequence>MVGNRKSKEVVDPKLPQMPASKALKRVLLVALRCVDPDASKRPKMGHIIHMLESDDLLFHDERRIANDQSNEQQTNCHATKFGDRPFDGTSASHTCEVDSGRNHHHQPARQR</sequence>
<evidence type="ECO:0000313" key="15">
    <source>
        <dbReference type="Proteomes" id="UP000436088"/>
    </source>
</evidence>
<dbReference type="InterPro" id="IPR052232">
    <property type="entry name" value="RLK_Ser/Thr-Kinase"/>
</dbReference>
<dbReference type="EMBL" id="VEPZ02001052">
    <property type="protein sequence ID" value="KAE8697244.1"/>
    <property type="molecule type" value="Genomic_DNA"/>
</dbReference>
<keyword evidence="9" id="KW-1133">Transmembrane helix</keyword>
<evidence type="ECO:0000256" key="8">
    <source>
        <dbReference type="ARBA" id="ARBA00022840"/>
    </source>
</evidence>
<evidence type="ECO:0000313" key="14">
    <source>
        <dbReference type="EMBL" id="KAE8697244.1"/>
    </source>
</evidence>
<keyword evidence="4" id="KW-0808">Transferase</keyword>
<comment type="catalytic activity">
    <reaction evidence="11">
        <text>L-threonyl-[protein] + ATP = O-phospho-L-threonyl-[protein] + ADP + H(+)</text>
        <dbReference type="Rhea" id="RHEA:46608"/>
        <dbReference type="Rhea" id="RHEA-COMP:11060"/>
        <dbReference type="Rhea" id="RHEA-COMP:11605"/>
        <dbReference type="ChEBI" id="CHEBI:15378"/>
        <dbReference type="ChEBI" id="CHEBI:30013"/>
        <dbReference type="ChEBI" id="CHEBI:30616"/>
        <dbReference type="ChEBI" id="CHEBI:61977"/>
        <dbReference type="ChEBI" id="CHEBI:456216"/>
        <dbReference type="EC" id="2.7.11.1"/>
    </reaction>
</comment>
<keyword evidence="8" id="KW-0067">ATP-binding</keyword>
<keyword evidence="7" id="KW-0418">Kinase</keyword>
<evidence type="ECO:0000256" key="5">
    <source>
        <dbReference type="ARBA" id="ARBA00022692"/>
    </source>
</evidence>
<keyword evidence="15" id="KW-1185">Reference proteome</keyword>
<evidence type="ECO:0000256" key="9">
    <source>
        <dbReference type="ARBA" id="ARBA00022989"/>
    </source>
</evidence>
<comment type="catalytic activity">
    <reaction evidence="12">
        <text>L-seryl-[protein] + ATP = O-phospho-L-seryl-[protein] + ADP + H(+)</text>
        <dbReference type="Rhea" id="RHEA:17989"/>
        <dbReference type="Rhea" id="RHEA-COMP:9863"/>
        <dbReference type="Rhea" id="RHEA-COMP:11604"/>
        <dbReference type="ChEBI" id="CHEBI:15378"/>
        <dbReference type="ChEBI" id="CHEBI:29999"/>
        <dbReference type="ChEBI" id="CHEBI:30616"/>
        <dbReference type="ChEBI" id="CHEBI:83421"/>
        <dbReference type="ChEBI" id="CHEBI:456216"/>
        <dbReference type="EC" id="2.7.11.1"/>
    </reaction>
</comment>
<comment type="caution">
    <text evidence="14">The sequence shown here is derived from an EMBL/GenBank/DDBJ whole genome shotgun (WGS) entry which is preliminary data.</text>
</comment>
<evidence type="ECO:0000256" key="6">
    <source>
        <dbReference type="ARBA" id="ARBA00022741"/>
    </source>
</evidence>
<dbReference type="GO" id="GO:0016020">
    <property type="term" value="C:membrane"/>
    <property type="evidence" value="ECO:0007669"/>
    <property type="project" value="UniProtKB-SubCell"/>
</dbReference>
<evidence type="ECO:0000256" key="10">
    <source>
        <dbReference type="ARBA" id="ARBA00023136"/>
    </source>
</evidence>
<evidence type="ECO:0000256" key="13">
    <source>
        <dbReference type="SAM" id="MobiDB-lite"/>
    </source>
</evidence>
<dbReference type="PANTHER" id="PTHR47984:SF22">
    <property type="entry name" value="OS03G0125600 PROTEIN"/>
    <property type="match status" value="1"/>
</dbReference>
<dbReference type="AlphaFoldDB" id="A0A6A2ZZ20"/>
<organism evidence="14 15">
    <name type="scientific">Hibiscus syriacus</name>
    <name type="common">Rose of Sharon</name>
    <dbReference type="NCBI Taxonomy" id="106335"/>
    <lineage>
        <taxon>Eukaryota</taxon>
        <taxon>Viridiplantae</taxon>
        <taxon>Streptophyta</taxon>
        <taxon>Embryophyta</taxon>
        <taxon>Tracheophyta</taxon>
        <taxon>Spermatophyta</taxon>
        <taxon>Magnoliopsida</taxon>
        <taxon>eudicotyledons</taxon>
        <taxon>Gunneridae</taxon>
        <taxon>Pentapetalae</taxon>
        <taxon>rosids</taxon>
        <taxon>malvids</taxon>
        <taxon>Malvales</taxon>
        <taxon>Malvaceae</taxon>
        <taxon>Malvoideae</taxon>
        <taxon>Hibiscus</taxon>
    </lineage>
</organism>
<gene>
    <name evidence="14" type="ORF">F3Y22_tig00110622pilonHSYRG00010</name>
</gene>
<feature type="compositionally biased region" description="Basic residues" evidence="13">
    <location>
        <begin position="103"/>
        <end position="112"/>
    </location>
</feature>
<dbReference type="GO" id="GO:0004674">
    <property type="term" value="F:protein serine/threonine kinase activity"/>
    <property type="evidence" value="ECO:0007669"/>
    <property type="project" value="UniProtKB-EC"/>
</dbReference>
<accession>A0A6A2ZZ20</accession>
<reference evidence="14" key="1">
    <citation type="submission" date="2019-09" db="EMBL/GenBank/DDBJ databases">
        <title>Draft genome information of white flower Hibiscus syriacus.</title>
        <authorList>
            <person name="Kim Y.-M."/>
        </authorList>
    </citation>
    <scope>NUCLEOTIDE SEQUENCE [LARGE SCALE GENOMIC DNA]</scope>
    <source>
        <strain evidence="14">YM2019G1</strain>
    </source>
</reference>
<dbReference type="GO" id="GO:0005524">
    <property type="term" value="F:ATP binding"/>
    <property type="evidence" value="ECO:0007669"/>
    <property type="project" value="UniProtKB-KW"/>
</dbReference>